<sequence length="180" mass="20345">MERCNKIYIATSLDGFIADRNGGLDWLHNIPNPENSDFGFSEFISEVDAIVMGRNTFETVCKFDVAWPYTVPVFVMSSTMSEIPMPFRDKAELVWGKPVEIMEMLNGRGLNRLYIDGGITIQNFLANDLIDEMTVTTIPVLLGDGAPLFSDLEKPLDFELEKSEVILGQLVKTKYLRRRG</sequence>
<dbReference type="InterPro" id="IPR050765">
    <property type="entry name" value="Riboflavin_Biosynth_HTPR"/>
</dbReference>
<reference evidence="2" key="1">
    <citation type="submission" date="2023-07" db="EMBL/GenBank/DDBJ databases">
        <title>Genomic Encyclopedia of Type Strains, Phase IV (KMG-IV): sequencing the most valuable type-strain genomes for metagenomic binning, comparative biology and taxonomic classification.</title>
        <authorList>
            <person name="Goeker M."/>
        </authorList>
    </citation>
    <scope>NUCLEOTIDE SEQUENCE</scope>
    <source>
        <strain evidence="2">DSM 26174</strain>
    </source>
</reference>
<organism evidence="2 3">
    <name type="scientific">Aureibacter tunicatorum</name>
    <dbReference type="NCBI Taxonomy" id="866807"/>
    <lineage>
        <taxon>Bacteria</taxon>
        <taxon>Pseudomonadati</taxon>
        <taxon>Bacteroidota</taxon>
        <taxon>Cytophagia</taxon>
        <taxon>Cytophagales</taxon>
        <taxon>Persicobacteraceae</taxon>
        <taxon>Aureibacter</taxon>
    </lineage>
</organism>
<dbReference type="PANTHER" id="PTHR38011:SF11">
    <property type="entry name" value="2,5-DIAMINO-6-RIBOSYLAMINO-4(3H)-PYRIMIDINONE 5'-PHOSPHATE REDUCTASE"/>
    <property type="match status" value="1"/>
</dbReference>
<evidence type="ECO:0000313" key="2">
    <source>
        <dbReference type="EMBL" id="MDR6241385.1"/>
    </source>
</evidence>
<comment type="caution">
    <text evidence="2">The sequence shown here is derived from an EMBL/GenBank/DDBJ whole genome shotgun (WGS) entry which is preliminary data.</text>
</comment>
<dbReference type="GO" id="GO:0009231">
    <property type="term" value="P:riboflavin biosynthetic process"/>
    <property type="evidence" value="ECO:0007669"/>
    <property type="project" value="InterPro"/>
</dbReference>
<evidence type="ECO:0000259" key="1">
    <source>
        <dbReference type="Pfam" id="PF01872"/>
    </source>
</evidence>
<dbReference type="Gene3D" id="3.40.430.10">
    <property type="entry name" value="Dihydrofolate Reductase, subunit A"/>
    <property type="match status" value="1"/>
</dbReference>
<dbReference type="InterPro" id="IPR024072">
    <property type="entry name" value="DHFR-like_dom_sf"/>
</dbReference>
<keyword evidence="3" id="KW-1185">Reference proteome</keyword>
<dbReference type="InterPro" id="IPR002734">
    <property type="entry name" value="RibDG_C"/>
</dbReference>
<accession>A0AAE3XRL5</accession>
<dbReference type="GO" id="GO:0008703">
    <property type="term" value="F:5-amino-6-(5-phosphoribosylamino)uracil reductase activity"/>
    <property type="evidence" value="ECO:0007669"/>
    <property type="project" value="InterPro"/>
</dbReference>
<dbReference type="Pfam" id="PF01872">
    <property type="entry name" value="RibD_C"/>
    <property type="match status" value="1"/>
</dbReference>
<protein>
    <submittedName>
        <fullName evidence="2">Dihydrofolate reductase</fullName>
    </submittedName>
</protein>
<dbReference type="AlphaFoldDB" id="A0AAE3XRL5"/>
<dbReference type="PANTHER" id="PTHR38011">
    <property type="entry name" value="DIHYDROFOLATE REDUCTASE FAMILY PROTEIN (AFU_ORTHOLOGUE AFUA_8G06820)"/>
    <property type="match status" value="1"/>
</dbReference>
<gene>
    <name evidence="2" type="ORF">HNQ88_004472</name>
</gene>
<dbReference type="Proteomes" id="UP001185092">
    <property type="component" value="Unassembled WGS sequence"/>
</dbReference>
<dbReference type="EMBL" id="JAVDQD010000008">
    <property type="protein sequence ID" value="MDR6241385.1"/>
    <property type="molecule type" value="Genomic_DNA"/>
</dbReference>
<proteinExistence type="predicted"/>
<name>A0AAE3XRL5_9BACT</name>
<evidence type="ECO:0000313" key="3">
    <source>
        <dbReference type="Proteomes" id="UP001185092"/>
    </source>
</evidence>
<dbReference type="RefSeq" id="WP_309942098.1">
    <property type="nucleotide sequence ID" value="NZ_AP025306.1"/>
</dbReference>
<dbReference type="SUPFAM" id="SSF53597">
    <property type="entry name" value="Dihydrofolate reductase-like"/>
    <property type="match status" value="1"/>
</dbReference>
<feature type="domain" description="Bacterial bifunctional deaminase-reductase C-terminal" evidence="1">
    <location>
        <begin position="9"/>
        <end position="168"/>
    </location>
</feature>